<comment type="caution">
    <text evidence="1">The sequence shown here is derived from an EMBL/GenBank/DDBJ whole genome shotgun (WGS) entry which is preliminary data.</text>
</comment>
<accession>A0A8T1LXF0</accession>
<gene>
    <name evidence="1" type="ORF">CSKR_202183</name>
</gene>
<keyword evidence="2" id="KW-1185">Reference proteome</keyword>
<name>A0A8T1LXF0_CLOSI</name>
<organism evidence="1 2">
    <name type="scientific">Clonorchis sinensis</name>
    <name type="common">Chinese liver fluke</name>
    <dbReference type="NCBI Taxonomy" id="79923"/>
    <lineage>
        <taxon>Eukaryota</taxon>
        <taxon>Metazoa</taxon>
        <taxon>Spiralia</taxon>
        <taxon>Lophotrochozoa</taxon>
        <taxon>Platyhelminthes</taxon>
        <taxon>Trematoda</taxon>
        <taxon>Digenea</taxon>
        <taxon>Opisthorchiida</taxon>
        <taxon>Opisthorchiata</taxon>
        <taxon>Opisthorchiidae</taxon>
        <taxon>Clonorchis</taxon>
    </lineage>
</organism>
<evidence type="ECO:0000313" key="2">
    <source>
        <dbReference type="Proteomes" id="UP000286415"/>
    </source>
</evidence>
<sequence length="132" mass="14876">MTISPFIARLYLLQAFIECQSITSHGFSKCSGTAQTNYTDSAAQPCNGSTKLTTDPPWLIPSQQALPAWDRNEQQISRDPEQTGESALGQRGHIRERIWPTLRYLRLGSFEWTCLRVLALLQSGEFELMTTP</sequence>
<proteinExistence type="predicted"/>
<protein>
    <submittedName>
        <fullName evidence="1">Uncharacterized protein</fullName>
    </submittedName>
</protein>
<dbReference type="AlphaFoldDB" id="A0A8T1LXF0"/>
<reference evidence="1 2" key="2">
    <citation type="journal article" date="2021" name="Genomics">
        <title>High-quality reference genome for Clonorchis sinensis.</title>
        <authorList>
            <person name="Young N.D."/>
            <person name="Stroehlein A.J."/>
            <person name="Kinkar L."/>
            <person name="Wang T."/>
            <person name="Sohn W.M."/>
            <person name="Chang B.C.H."/>
            <person name="Kaur P."/>
            <person name="Weisz D."/>
            <person name="Dudchenko O."/>
            <person name="Aiden E.L."/>
            <person name="Korhonen P.K."/>
            <person name="Gasser R.B."/>
        </authorList>
    </citation>
    <scope>NUCLEOTIDE SEQUENCE [LARGE SCALE GENOMIC DNA]</scope>
    <source>
        <strain evidence="1">Cs-k2</strain>
    </source>
</reference>
<dbReference type="EMBL" id="NIRI02000077">
    <property type="protein sequence ID" value="KAG5441398.1"/>
    <property type="molecule type" value="Genomic_DNA"/>
</dbReference>
<dbReference type="OrthoDB" id="10439624at2759"/>
<dbReference type="Proteomes" id="UP000286415">
    <property type="component" value="Unassembled WGS sequence"/>
</dbReference>
<reference evidence="1 2" key="1">
    <citation type="journal article" date="2018" name="Biotechnol. Adv.">
        <title>Improved genomic resources and new bioinformatic workflow for the carcinogenic parasite Clonorchis sinensis: Biotechnological implications.</title>
        <authorList>
            <person name="Wang D."/>
            <person name="Korhonen P.K."/>
            <person name="Gasser R.B."/>
            <person name="Young N.D."/>
        </authorList>
    </citation>
    <scope>NUCLEOTIDE SEQUENCE [LARGE SCALE GENOMIC DNA]</scope>
    <source>
        <strain evidence="1">Cs-k2</strain>
    </source>
</reference>
<evidence type="ECO:0000313" key="1">
    <source>
        <dbReference type="EMBL" id="KAG5441398.1"/>
    </source>
</evidence>